<dbReference type="InterPro" id="IPR013783">
    <property type="entry name" value="Ig-like_fold"/>
</dbReference>
<feature type="signal peptide" evidence="1">
    <location>
        <begin position="1"/>
        <end position="26"/>
    </location>
</feature>
<dbReference type="InterPro" id="IPR015919">
    <property type="entry name" value="Cadherin-like_sf"/>
</dbReference>
<dbReference type="Gene3D" id="2.60.40.10">
    <property type="entry name" value="Immunoglobulins"/>
    <property type="match status" value="3"/>
</dbReference>
<dbReference type="Pfam" id="PF17291">
    <property type="entry name" value="M60-like_N"/>
    <property type="match status" value="1"/>
</dbReference>
<evidence type="ECO:0000256" key="1">
    <source>
        <dbReference type="SAM" id="SignalP"/>
    </source>
</evidence>
<gene>
    <name evidence="3" type="ORF">QJT80_07300</name>
</gene>
<dbReference type="SUPFAM" id="SSF49313">
    <property type="entry name" value="Cadherin-like"/>
    <property type="match status" value="3"/>
</dbReference>
<evidence type="ECO:0000259" key="2">
    <source>
        <dbReference type="PROSITE" id="PS51723"/>
    </source>
</evidence>
<reference evidence="3" key="2">
    <citation type="submission" date="2023-04" db="EMBL/GenBank/DDBJ databases">
        <authorList>
            <person name="Beletskiy A.V."/>
            <person name="Mardanov A.V."/>
            <person name="Ravin N.V."/>
        </authorList>
    </citation>
    <scope>NUCLEOTIDE SEQUENCE</scope>
    <source>
        <strain evidence="3">GKL-01</strain>
    </source>
</reference>
<dbReference type="KEGG" id="tdu:QJT80_07300"/>
<dbReference type="Pfam" id="PF18642">
    <property type="entry name" value="IMPa_helical"/>
    <property type="match status" value="1"/>
</dbReference>
<dbReference type="PROSITE" id="PS51723">
    <property type="entry name" value="PEPTIDASE_M60"/>
    <property type="match status" value="1"/>
</dbReference>
<keyword evidence="1" id="KW-0732">Signal</keyword>
<accession>A0AA95KM36</accession>
<reference evidence="3" key="1">
    <citation type="journal article" date="2023" name="Int. J. Mol. Sci.">
        <title>Metagenomics Revealed a New Genus 'Candidatus Thiocaldithrix dubininis' gen. nov., sp. nov. and a New Species 'Candidatus Thiothrix putei' sp. nov. in the Family Thiotrichaceae, Some Members of Which Have Traits of Both Na+- and H+-Motive Energetics.</title>
        <authorList>
            <person name="Ravin N.V."/>
            <person name="Muntyan M.S."/>
            <person name="Smolyakov D.D."/>
            <person name="Rudenko T.S."/>
            <person name="Beletsky A.V."/>
            <person name="Mardanov A.V."/>
            <person name="Grabovich M.Y."/>
        </authorList>
    </citation>
    <scope>NUCLEOTIDE SEQUENCE</scope>
    <source>
        <strain evidence="3">GKL-01</strain>
    </source>
</reference>
<name>A0AA95KM36_9GAMM</name>
<evidence type="ECO:0000313" key="3">
    <source>
        <dbReference type="EMBL" id="WGZ92283.1"/>
    </source>
</evidence>
<dbReference type="GO" id="GO:0008237">
    <property type="term" value="F:metallopeptidase activity"/>
    <property type="evidence" value="ECO:0007669"/>
    <property type="project" value="UniProtKB-KW"/>
</dbReference>
<keyword evidence="3" id="KW-0482">Metalloprotease</keyword>
<dbReference type="SMART" id="SM01276">
    <property type="entry name" value="M60-like"/>
    <property type="match status" value="1"/>
</dbReference>
<proteinExistence type="predicted"/>
<dbReference type="InterPro" id="IPR041549">
    <property type="entry name" value="IMPa_helical"/>
</dbReference>
<dbReference type="InterPro" id="IPR031161">
    <property type="entry name" value="Peptidase_M60_dom"/>
</dbReference>
<dbReference type="Pfam" id="PF13402">
    <property type="entry name" value="Peptidase_M60"/>
    <property type="match status" value="1"/>
</dbReference>
<dbReference type="InterPro" id="IPR042279">
    <property type="entry name" value="Pep_M60_3"/>
</dbReference>
<dbReference type="InterPro" id="IPR051244">
    <property type="entry name" value="TCAF"/>
</dbReference>
<dbReference type="Gene3D" id="1.10.390.30">
    <property type="entry name" value="Peptidase M60, enhancin-like domain 3"/>
    <property type="match status" value="1"/>
</dbReference>
<dbReference type="EC" id="3.4.24.-" evidence="3"/>
<keyword evidence="3" id="KW-0645">Protease</keyword>
<feature type="chain" id="PRO_5041741740" evidence="1">
    <location>
        <begin position="27"/>
        <end position="1209"/>
    </location>
</feature>
<dbReference type="NCBIfam" id="NF038322">
    <property type="entry name" value="ImpA_fam_HExGH"/>
    <property type="match status" value="1"/>
</dbReference>
<feature type="domain" description="Peptidase M60" evidence="2">
    <location>
        <begin position="720"/>
        <end position="1081"/>
    </location>
</feature>
<dbReference type="InterPro" id="IPR035423">
    <property type="entry name" value="M60-like_N"/>
</dbReference>
<dbReference type="GO" id="GO:0016020">
    <property type="term" value="C:membrane"/>
    <property type="evidence" value="ECO:0007669"/>
    <property type="project" value="InterPro"/>
</dbReference>
<organism evidence="3">
    <name type="scientific">Candidatus Thiocaldithrix dubininis</name>
    <dbReference type="NCBI Taxonomy" id="3080823"/>
    <lineage>
        <taxon>Bacteria</taxon>
        <taxon>Pseudomonadati</taxon>
        <taxon>Pseudomonadota</taxon>
        <taxon>Gammaproteobacteria</taxon>
        <taxon>Thiotrichales</taxon>
        <taxon>Thiotrichaceae</taxon>
        <taxon>Candidatus Thiocaldithrix</taxon>
    </lineage>
</organism>
<dbReference type="Proteomes" id="UP001300672">
    <property type="component" value="Chromosome"/>
</dbReference>
<protein>
    <submittedName>
        <fullName evidence="3">ImpA family metalloprotease</fullName>
        <ecNumber evidence="3">3.4.24.-</ecNumber>
    </submittedName>
</protein>
<sequence>MSNKRLRLSPQLWLVFLGLAPLQLQAAGSVSANVKPTIAGTPLTKINVGSFYRFAPTAYDYNQDTLLFSIANKPDWANFDPNTGVLSGTPSSAAAGISKSIVIGVTDNQSEVVNLRAFDLTVIQPNRLPEISGAPLTSVALDNYYAFKPYAKDADNDTLRFSIINKPIWALFDTKTGTLSGIPRKSHIGTNSNIKISVTDGKSGAVYLNNFNIEVTKKNTIPYISGIPVKQVVAGKNYFFKPNANDLDGDTLSFSILNKPSWANFDEKTGQLSGSPADWDVGSFNDITIAVSDNKSTPVKLAAFTITVSKSPTSATSALEIALKTGNAKNISATELLDAGINTARNELDSCKATLKNLYPNGIESSAFPIRSAYYNSTSSANIPLHINLNGTSAKVYSWIGTKETGNRYAVLGTNVFSFTGVNTDLKNSTLNLFKWLLKNESSTDILNQKLTILVPNNSDKAAFNDWLKINGLSSQWVLSTDTTLLNTSNFDLYLADITRSTTEIKTALASKKPILVFNNWYQPADLTLAEFDLTWNWYGANTIGNVADINEQCEKTSATSKILSLFSHLKNGLPNFLYNDVNCVDNVGRIDCDTSKVMDSAGNSVDSTFMQGANTIRDYLKALDKKGANVFSLADKERLYKIAVLLGDKYRETVSFPMDKINTEDNAFYRSLFADYSVHYARANNPYQADIGDFSSTQLALNSALTQSATRSYTPTAYDDWTSTGLYVPPGKTITIKRSDNSAASVKVKFNYQRETTWLWNKNKYSRPRYIASPEINLNAGQTYTFSSPYGGPIYIGWAATVTDAKPFKLEFSNILENPLLEDFGTAAIDKFSAQVKDSKSNWIDIKTPYAEVHTLKANMLNALDRQDGQVGNGYTSKDVQDYIGDLNNYLIAGNYAYAGFTGADLPVLTDETQKFCQSFGLTDVNYDGLVKNLCTDAVIHAKPRIQHINSDINAACGGLCSGNPFDSSSSIRALDWGENHEMGHNLQRARLKIYNGRSTEVSNNIFPLHTQWKWTVTSDLNKHPSQTRPANSAAFNILQAAIKAGKAADANHPLWVGNGTYDNAFERLSFYMQLAYTQQSWEVYTKFYIMDRILSDAVKDTTDIKWKAVKDKLGLSNYSRNDANNLNGNDFMYLAASNIAGKDYSRYFQAWGIEVSAAAKAQIAANNITESVPAVFYYVNNELPADMPSLADAIPLDGTSAWLDPTP</sequence>
<keyword evidence="3" id="KW-0378">Hydrolase</keyword>
<dbReference type="PANTHER" id="PTHR15730">
    <property type="entry name" value="EXPERIMENTAL AUTOIMMUNE PROSTATITIS ANTIGEN 2-RELATED"/>
    <property type="match status" value="1"/>
</dbReference>
<dbReference type="PANTHER" id="PTHR15730:SF5">
    <property type="entry name" value="SI:CH211-210B2.2-RELATED"/>
    <property type="match status" value="1"/>
</dbReference>
<dbReference type="Gene3D" id="2.60.120.1250">
    <property type="entry name" value="Peptidase M60, enhancin-like domain 1"/>
    <property type="match status" value="1"/>
</dbReference>
<dbReference type="EMBL" id="CP124755">
    <property type="protein sequence ID" value="WGZ92283.1"/>
    <property type="molecule type" value="Genomic_DNA"/>
</dbReference>
<dbReference type="GO" id="GO:0005509">
    <property type="term" value="F:calcium ion binding"/>
    <property type="evidence" value="ECO:0007669"/>
    <property type="project" value="InterPro"/>
</dbReference>
<dbReference type="AlphaFoldDB" id="A0AA95KM36"/>
<dbReference type="Pfam" id="PF05345">
    <property type="entry name" value="He_PIG"/>
    <property type="match status" value="2"/>
</dbReference>